<evidence type="ECO:0000256" key="16">
    <source>
        <dbReference type="ARBA" id="ARBA00049551"/>
    </source>
</evidence>
<feature type="transmembrane region" description="Helical" evidence="17">
    <location>
        <begin position="417"/>
        <end position="439"/>
    </location>
</feature>
<dbReference type="InterPro" id="IPR001750">
    <property type="entry name" value="ND/Mrp_TM"/>
</dbReference>
<dbReference type="CTD" id="4538"/>
<dbReference type="GO" id="GO:0048039">
    <property type="term" value="F:ubiquinone binding"/>
    <property type="evidence" value="ECO:0007669"/>
    <property type="project" value="TreeGrafter"/>
</dbReference>
<feature type="domain" description="NADH:ubiquinone oxidoreductase chain 4 N-terminal" evidence="19">
    <location>
        <begin position="1"/>
        <end position="99"/>
    </location>
</feature>
<feature type="transmembrane region" description="Helical" evidence="17">
    <location>
        <begin position="136"/>
        <end position="159"/>
    </location>
</feature>
<sequence>MMAVLLQLLFLIPLILLNNYYIIMVGLIMIFFNCLFFVTSGFYMLMSYNIGMDLISWGFNILTIWIVFLMILSSFNFVYSKKSKEFIFMNLFLVLFLLLSFSSSSLFMFYLFFECSLIPTVFLIFGWGYQPERLMAGFYLIFYTLFASLPLLLSIFYVWSLNGSTFYFLMFIDLNLYLFICLILAFLVKMPMFMFHLWLPKAHVEASISGSMILAGVLLKLGGYGLIRVSHFLCNYMLTGSLFINSLSLFGGVVSGLICCLQLDMKVLVAYSSVCHMSVSIMGIFSMTFWGMWGSYILMLAHGLCSSGLFCLVNIVYERSGSRSFMINKGYFILMPSLCLFWFILCANNMGNPLSMNLFGELMLMIGILSWSVNSTLFLMFMSFLACVYSMYLFSFVNHGSLSNFNTLINSCFYREYMLIFLHLLPLNIFFLKFNLFMIMF</sequence>
<feature type="transmembrane region" description="Helical" evidence="17">
    <location>
        <begin position="20"/>
        <end position="45"/>
    </location>
</feature>
<keyword evidence="6 17" id="KW-0813">Transport</keyword>
<keyword evidence="11 17" id="KW-1133">Transmembrane helix</keyword>
<feature type="transmembrane region" description="Helical" evidence="17">
    <location>
        <begin position="57"/>
        <end position="79"/>
    </location>
</feature>
<feature type="transmembrane region" description="Helical" evidence="17">
    <location>
        <begin position="378"/>
        <end position="397"/>
    </location>
</feature>
<evidence type="ECO:0000259" key="19">
    <source>
        <dbReference type="Pfam" id="PF01059"/>
    </source>
</evidence>
<dbReference type="Pfam" id="PF01059">
    <property type="entry name" value="Oxidored_q5_N"/>
    <property type="match status" value="1"/>
</dbReference>
<comment type="function">
    <text evidence="1">Core subunit of the mitochondrial membrane respiratory chain NADH dehydrogenase (Complex I) that is believed to belong to the minimal assembly required for catalysis. Complex I functions in the transfer of electrons from NADH to the respiratory chain. The immediate electron acceptor for the enzyme is believed to be ubiquinone.</text>
</comment>
<feature type="transmembrane region" description="Helical" evidence="17">
    <location>
        <begin position="109"/>
        <end position="129"/>
    </location>
</feature>
<evidence type="ECO:0000256" key="4">
    <source>
        <dbReference type="ARBA" id="ARBA00012944"/>
    </source>
</evidence>
<evidence type="ECO:0000256" key="1">
    <source>
        <dbReference type="ARBA" id="ARBA00003257"/>
    </source>
</evidence>
<evidence type="ECO:0000256" key="6">
    <source>
        <dbReference type="ARBA" id="ARBA00022448"/>
    </source>
</evidence>
<feature type="transmembrane region" description="Helical" evidence="17">
    <location>
        <begin position="296"/>
        <end position="317"/>
    </location>
</feature>
<feature type="transmembrane region" description="Helical" evidence="17">
    <location>
        <begin position="165"/>
        <end position="188"/>
    </location>
</feature>
<evidence type="ECO:0000256" key="15">
    <source>
        <dbReference type="ARBA" id="ARBA00023136"/>
    </source>
</evidence>
<dbReference type="GeneID" id="36272514"/>
<dbReference type="PRINTS" id="PR01437">
    <property type="entry name" value="NUOXDRDTASE4"/>
</dbReference>
<protein>
    <recommendedName>
        <fullName evidence="5 17">NADH-ubiquinone oxidoreductase chain 4</fullName>
        <ecNumber evidence="4 17">7.1.1.2</ecNumber>
    </recommendedName>
</protein>
<feature type="transmembrane region" description="Helical" evidence="17">
    <location>
        <begin position="268"/>
        <end position="290"/>
    </location>
</feature>
<keyword evidence="8 17" id="KW-0812">Transmembrane</keyword>
<reference evidence="20" key="2">
    <citation type="journal article" date="2018" name="Mol. Phylogenet. Evol.">
        <title>Compositional heterogeneity in true bug mitochondrial phylogenomics.</title>
        <authorList>
            <person name="Liu Y."/>
            <person name="Song F."/>
            <person name="Jiang P."/>
            <person name="Wilson J.J."/>
            <person name="Cai W."/>
            <person name="Li H."/>
        </authorList>
    </citation>
    <scope>NUCLEOTIDE SEQUENCE</scope>
</reference>
<keyword evidence="7 17" id="KW-0679">Respiratory chain</keyword>
<dbReference type="InterPro" id="IPR000260">
    <property type="entry name" value="NADH4_N"/>
</dbReference>
<organism evidence="20">
    <name type="scientific">Agramma hupehanum</name>
    <dbReference type="NCBI Taxonomy" id="1964413"/>
    <lineage>
        <taxon>Eukaryota</taxon>
        <taxon>Metazoa</taxon>
        <taxon>Ecdysozoa</taxon>
        <taxon>Arthropoda</taxon>
        <taxon>Hexapoda</taxon>
        <taxon>Insecta</taxon>
        <taxon>Pterygota</taxon>
        <taxon>Neoptera</taxon>
        <taxon>Paraneoptera</taxon>
        <taxon>Hemiptera</taxon>
        <taxon>Heteroptera</taxon>
        <taxon>Panheteroptera</taxon>
        <taxon>Cimicomorpha</taxon>
        <taxon>Tingidae</taxon>
        <taxon>Agramma</taxon>
    </lineage>
</organism>
<dbReference type="PANTHER" id="PTHR43507">
    <property type="entry name" value="NADH-UBIQUINONE OXIDOREDUCTASE CHAIN 4"/>
    <property type="match status" value="1"/>
</dbReference>
<name>A0A343BT61_9HEMI</name>
<comment type="catalytic activity">
    <reaction evidence="16 17">
        <text>a ubiquinone + NADH + 5 H(+)(in) = a ubiquinol + NAD(+) + 4 H(+)(out)</text>
        <dbReference type="Rhea" id="RHEA:29091"/>
        <dbReference type="Rhea" id="RHEA-COMP:9565"/>
        <dbReference type="Rhea" id="RHEA-COMP:9566"/>
        <dbReference type="ChEBI" id="CHEBI:15378"/>
        <dbReference type="ChEBI" id="CHEBI:16389"/>
        <dbReference type="ChEBI" id="CHEBI:17976"/>
        <dbReference type="ChEBI" id="CHEBI:57540"/>
        <dbReference type="ChEBI" id="CHEBI:57945"/>
        <dbReference type="EC" id="7.1.1.2"/>
    </reaction>
</comment>
<reference evidence="20" key="1">
    <citation type="submission" date="2016-03" db="EMBL/GenBank/DDBJ databases">
        <authorList>
            <person name="Sun W.-S."/>
            <person name="Lee J.-W."/>
        </authorList>
    </citation>
    <scope>NUCLEOTIDE SEQUENCE</scope>
</reference>
<evidence type="ECO:0000256" key="14">
    <source>
        <dbReference type="ARBA" id="ARBA00023128"/>
    </source>
</evidence>
<keyword evidence="12 17" id="KW-0520">NAD</keyword>
<keyword evidence="14 17" id="KW-0496">Mitochondrion</keyword>
<evidence type="ECO:0000256" key="3">
    <source>
        <dbReference type="ARBA" id="ARBA00009025"/>
    </source>
</evidence>
<dbReference type="GO" id="GO:0003954">
    <property type="term" value="F:NADH dehydrogenase activity"/>
    <property type="evidence" value="ECO:0007669"/>
    <property type="project" value="TreeGrafter"/>
</dbReference>
<feature type="domain" description="NADH:quinone oxidoreductase/Mrp antiporter transmembrane" evidence="18">
    <location>
        <begin position="103"/>
        <end position="385"/>
    </location>
</feature>
<evidence type="ECO:0000256" key="10">
    <source>
        <dbReference type="ARBA" id="ARBA00022982"/>
    </source>
</evidence>
<geneLocation type="mitochondrion" evidence="20"/>
<dbReference type="GO" id="GO:0015990">
    <property type="term" value="P:electron transport coupled proton transport"/>
    <property type="evidence" value="ECO:0007669"/>
    <property type="project" value="TreeGrafter"/>
</dbReference>
<dbReference type="GO" id="GO:0008137">
    <property type="term" value="F:NADH dehydrogenase (ubiquinone) activity"/>
    <property type="evidence" value="ECO:0007669"/>
    <property type="project" value="UniProtKB-UniRule"/>
</dbReference>
<comment type="function">
    <text evidence="17">Core subunit of the mitochondrial membrane respiratory chain NADH dehydrogenase (Complex I) which catalyzes electron transfer from NADH through the respiratory chain, using ubiquinone as an electron acceptor. Essential for the catalytic activity and assembly of complex I.</text>
</comment>
<dbReference type="InterPro" id="IPR003918">
    <property type="entry name" value="NADH_UbQ_OxRdtase"/>
</dbReference>
<proteinExistence type="inferred from homology"/>
<evidence type="ECO:0000259" key="18">
    <source>
        <dbReference type="Pfam" id="PF00361"/>
    </source>
</evidence>
<evidence type="ECO:0000256" key="17">
    <source>
        <dbReference type="RuleBase" id="RU003297"/>
    </source>
</evidence>
<accession>A0A343BT61</accession>
<dbReference type="EMBL" id="KU896783">
    <property type="protein sequence ID" value="ARB50126.1"/>
    <property type="molecule type" value="Genomic_DNA"/>
</dbReference>
<keyword evidence="13 17" id="KW-0830">Ubiquinone</keyword>
<evidence type="ECO:0000256" key="11">
    <source>
        <dbReference type="ARBA" id="ARBA00022989"/>
    </source>
</evidence>
<dbReference type="GO" id="GO:0031966">
    <property type="term" value="C:mitochondrial membrane"/>
    <property type="evidence" value="ECO:0007669"/>
    <property type="project" value="UniProtKB-SubCell"/>
</dbReference>
<dbReference type="Pfam" id="PF00361">
    <property type="entry name" value="Proton_antipo_M"/>
    <property type="match status" value="1"/>
</dbReference>
<evidence type="ECO:0000256" key="2">
    <source>
        <dbReference type="ARBA" id="ARBA00004225"/>
    </source>
</evidence>
<feature type="transmembrane region" description="Helical" evidence="17">
    <location>
        <begin position="208"/>
        <end position="227"/>
    </location>
</feature>
<comment type="subcellular location">
    <subcellularLocation>
        <location evidence="2 17">Mitochondrion membrane</location>
        <topology evidence="2 17">Multi-pass membrane protein</topology>
    </subcellularLocation>
</comment>
<dbReference type="EC" id="7.1.1.2" evidence="4 17"/>
<feature type="transmembrane region" description="Helical" evidence="17">
    <location>
        <begin position="86"/>
        <end position="103"/>
    </location>
</feature>
<dbReference type="RefSeq" id="YP_009467133.1">
    <property type="nucleotide sequence ID" value="NC_037146.1"/>
</dbReference>
<dbReference type="PANTHER" id="PTHR43507:SF20">
    <property type="entry name" value="NADH-UBIQUINONE OXIDOREDUCTASE CHAIN 4"/>
    <property type="match status" value="1"/>
</dbReference>
<keyword evidence="9" id="KW-1278">Translocase</keyword>
<feature type="transmembrane region" description="Helical" evidence="17">
    <location>
        <begin position="329"/>
        <end position="350"/>
    </location>
</feature>
<comment type="similarity">
    <text evidence="3 17">Belongs to the complex I subunit 4 family.</text>
</comment>
<evidence type="ECO:0000313" key="20">
    <source>
        <dbReference type="EMBL" id="ARB50126.1"/>
    </source>
</evidence>
<evidence type="ECO:0000256" key="9">
    <source>
        <dbReference type="ARBA" id="ARBA00022967"/>
    </source>
</evidence>
<evidence type="ECO:0000256" key="13">
    <source>
        <dbReference type="ARBA" id="ARBA00023075"/>
    </source>
</evidence>
<feature type="transmembrane region" description="Helical" evidence="17">
    <location>
        <begin position="242"/>
        <end position="261"/>
    </location>
</feature>
<gene>
    <name evidence="20" type="primary">ND4</name>
</gene>
<evidence type="ECO:0000256" key="7">
    <source>
        <dbReference type="ARBA" id="ARBA00022660"/>
    </source>
</evidence>
<evidence type="ECO:0000256" key="12">
    <source>
        <dbReference type="ARBA" id="ARBA00023027"/>
    </source>
</evidence>
<dbReference type="AlphaFoldDB" id="A0A343BT61"/>
<evidence type="ECO:0000256" key="5">
    <source>
        <dbReference type="ARBA" id="ARBA00021006"/>
    </source>
</evidence>
<evidence type="ECO:0000256" key="8">
    <source>
        <dbReference type="ARBA" id="ARBA00022692"/>
    </source>
</evidence>
<keyword evidence="15 17" id="KW-0472">Membrane</keyword>
<keyword evidence="10 17" id="KW-0249">Electron transport</keyword>
<dbReference type="GO" id="GO:0042773">
    <property type="term" value="P:ATP synthesis coupled electron transport"/>
    <property type="evidence" value="ECO:0007669"/>
    <property type="project" value="InterPro"/>
</dbReference>